<dbReference type="PIRSF" id="PIRSF015736">
    <property type="entry name" value="MI"/>
    <property type="match status" value="1"/>
</dbReference>
<dbReference type="Gene3D" id="3.40.50.12500">
    <property type="match status" value="1"/>
</dbReference>
<dbReference type="eggNOG" id="COG3473">
    <property type="taxonomic scope" value="Bacteria"/>
</dbReference>
<dbReference type="STRING" id="1297569.MESS2_960014"/>
<dbReference type="GO" id="GO:0047436">
    <property type="term" value="F:arylmalonate decarboxylase activity"/>
    <property type="evidence" value="ECO:0007669"/>
    <property type="project" value="UniProtKB-EC"/>
</dbReference>
<dbReference type="RefSeq" id="WP_008878122.1">
    <property type="nucleotide sequence ID" value="NZ_CAUM01000168.1"/>
</dbReference>
<evidence type="ECO:0000313" key="2">
    <source>
        <dbReference type="Proteomes" id="UP000012062"/>
    </source>
</evidence>
<comment type="caution">
    <text evidence="1">The sequence shown here is derived from an EMBL/GenBank/DDBJ whole genome shotgun (WGS) entry which is preliminary data.</text>
</comment>
<dbReference type="PANTHER" id="PTHR40267">
    <property type="entry name" value="BLR3294 PROTEIN"/>
    <property type="match status" value="1"/>
</dbReference>
<dbReference type="EMBL" id="CAUM01000168">
    <property type="protein sequence ID" value="CCV09268.1"/>
    <property type="molecule type" value="Genomic_DNA"/>
</dbReference>
<dbReference type="Proteomes" id="UP000012062">
    <property type="component" value="Unassembled WGS sequence"/>
</dbReference>
<keyword evidence="2" id="KW-1185">Reference proteome</keyword>
<proteinExistence type="predicted"/>
<keyword evidence="1" id="KW-0456">Lyase</keyword>
<dbReference type="InterPro" id="IPR026286">
    <property type="entry name" value="MaiA/AMDase"/>
</dbReference>
<dbReference type="Pfam" id="PF17645">
    <property type="entry name" value="Amdase"/>
    <property type="match status" value="1"/>
</dbReference>
<dbReference type="PANTHER" id="PTHR40267:SF1">
    <property type="entry name" value="BLR3294 PROTEIN"/>
    <property type="match status" value="1"/>
</dbReference>
<accession>M5EYX8</accession>
<dbReference type="InterPro" id="IPR053714">
    <property type="entry name" value="Iso_Racemase_Enz_sf"/>
</dbReference>
<name>M5EYX8_9HYPH</name>
<gene>
    <name evidence="1" type="ORF">MESS2_960014</name>
</gene>
<sequence length="239" mass="25355">MNSLRIGIIYPSDGTLDREFWHFAPSIATIHVTRVRFPEGPVSAEMYRSQINEPDLEQAAEALRPISPAAVAYACTSVSFIGGHAGDRSLLERISHGAKAPTTSTSSAIVAACEALGITKIALGAPYHAEVTEEFVRYLGEAGVVSLSTRSLELGAKIGDVEAAAVMQLAKETDVPEAEAVVLACTALQTQSAITLLERVLNKPVITANQATVWHACRIAGYRGSDGVGRLWGAQLAQK</sequence>
<reference evidence="1 2" key="1">
    <citation type="submission" date="2013-02" db="EMBL/GenBank/DDBJ databases">
        <authorList>
            <person name="Genoscope - CEA"/>
        </authorList>
    </citation>
    <scope>NUCLEOTIDE SEQUENCE [LARGE SCALE GENOMIC DNA]</scope>
    <source>
        <strain evidence="1 2">STM 2683</strain>
    </source>
</reference>
<dbReference type="OrthoDB" id="9816064at2"/>
<dbReference type="EC" id="4.1.1.76" evidence="1"/>
<organism evidence="1 2">
    <name type="scientific">Mesorhizobium metallidurans STM 2683</name>
    <dbReference type="NCBI Taxonomy" id="1297569"/>
    <lineage>
        <taxon>Bacteria</taxon>
        <taxon>Pseudomonadati</taxon>
        <taxon>Pseudomonadota</taxon>
        <taxon>Alphaproteobacteria</taxon>
        <taxon>Hyphomicrobiales</taxon>
        <taxon>Phyllobacteriaceae</taxon>
        <taxon>Mesorhizobium</taxon>
    </lineage>
</organism>
<evidence type="ECO:0000313" key="1">
    <source>
        <dbReference type="EMBL" id="CCV09268.1"/>
    </source>
</evidence>
<protein>
    <submittedName>
        <fullName evidence="1">Putative Arylmalonate decarboxylase</fullName>
        <ecNumber evidence="1">4.1.1.76</ecNumber>
    </submittedName>
</protein>
<dbReference type="AlphaFoldDB" id="M5EYX8"/>